<proteinExistence type="predicted"/>
<dbReference type="EMBL" id="PNBA02000006">
    <property type="protein sequence ID" value="KAG6420626.1"/>
    <property type="molecule type" value="Genomic_DNA"/>
</dbReference>
<protein>
    <recommendedName>
        <fullName evidence="2">Zinc finger LSD1-type domain-containing protein</fullName>
    </recommendedName>
</protein>
<feature type="compositionally biased region" description="Acidic residues" evidence="1">
    <location>
        <begin position="18"/>
        <end position="31"/>
    </location>
</feature>
<dbReference type="PANTHER" id="PTHR36053">
    <property type="entry name" value="OSJNBB0017I01.18 PROTEIN"/>
    <property type="match status" value="1"/>
</dbReference>
<feature type="compositionally biased region" description="Basic and acidic residues" evidence="1">
    <location>
        <begin position="241"/>
        <end position="254"/>
    </location>
</feature>
<evidence type="ECO:0000313" key="4">
    <source>
        <dbReference type="Proteomes" id="UP000298416"/>
    </source>
</evidence>
<name>A0A8X8ZXW4_SALSN</name>
<feature type="region of interest" description="Disordered" evidence="1">
    <location>
        <begin position="419"/>
        <end position="459"/>
    </location>
</feature>
<evidence type="ECO:0000259" key="2">
    <source>
        <dbReference type="Pfam" id="PF06943"/>
    </source>
</evidence>
<reference evidence="3" key="2">
    <citation type="submission" date="2020-08" db="EMBL/GenBank/DDBJ databases">
        <title>Plant Genome Project.</title>
        <authorList>
            <person name="Zhang R.-G."/>
        </authorList>
    </citation>
    <scope>NUCLEOTIDE SEQUENCE</scope>
    <source>
        <strain evidence="3">Huo1</strain>
        <tissue evidence="3">Leaf</tissue>
    </source>
</reference>
<evidence type="ECO:0000256" key="1">
    <source>
        <dbReference type="SAM" id="MobiDB-lite"/>
    </source>
</evidence>
<organism evidence="3">
    <name type="scientific">Salvia splendens</name>
    <name type="common">Scarlet sage</name>
    <dbReference type="NCBI Taxonomy" id="180675"/>
    <lineage>
        <taxon>Eukaryota</taxon>
        <taxon>Viridiplantae</taxon>
        <taxon>Streptophyta</taxon>
        <taxon>Embryophyta</taxon>
        <taxon>Tracheophyta</taxon>
        <taxon>Spermatophyta</taxon>
        <taxon>Magnoliopsida</taxon>
        <taxon>eudicotyledons</taxon>
        <taxon>Gunneridae</taxon>
        <taxon>Pentapetalae</taxon>
        <taxon>asterids</taxon>
        <taxon>lamiids</taxon>
        <taxon>Lamiales</taxon>
        <taxon>Lamiaceae</taxon>
        <taxon>Nepetoideae</taxon>
        <taxon>Mentheae</taxon>
        <taxon>Salviinae</taxon>
        <taxon>Salvia</taxon>
        <taxon>Salvia subgen. Calosphace</taxon>
        <taxon>core Calosphace</taxon>
    </lineage>
</organism>
<comment type="caution">
    <text evidence="3">The sequence shown here is derived from an EMBL/GenBank/DDBJ whole genome shotgun (WGS) entry which is preliminary data.</text>
</comment>
<dbReference type="AlphaFoldDB" id="A0A8X8ZXW4"/>
<feature type="domain" description="Zinc finger LSD1-type" evidence="2">
    <location>
        <begin position="292"/>
        <end position="316"/>
    </location>
</feature>
<accession>A0A8X8ZXW4</accession>
<feature type="compositionally biased region" description="Acidic residues" evidence="1">
    <location>
        <begin position="46"/>
        <end position="55"/>
    </location>
</feature>
<gene>
    <name evidence="3" type="ORF">SASPL_117161</name>
</gene>
<dbReference type="NCBIfam" id="TIGR01053">
    <property type="entry name" value="LSD1"/>
    <property type="match status" value="1"/>
</dbReference>
<feature type="compositionally biased region" description="Polar residues" evidence="1">
    <location>
        <begin position="220"/>
        <end position="238"/>
    </location>
</feature>
<dbReference type="Proteomes" id="UP000298416">
    <property type="component" value="Unassembled WGS sequence"/>
</dbReference>
<reference evidence="3" key="1">
    <citation type="submission" date="2018-01" db="EMBL/GenBank/DDBJ databases">
        <authorList>
            <person name="Mao J.F."/>
        </authorList>
    </citation>
    <scope>NUCLEOTIDE SEQUENCE</scope>
    <source>
        <strain evidence="3">Huo1</strain>
        <tissue evidence="3">Leaf</tissue>
    </source>
</reference>
<dbReference type="PANTHER" id="PTHR36053:SF1">
    <property type="entry name" value="OS04G0680300 PROTEIN"/>
    <property type="match status" value="1"/>
</dbReference>
<feature type="region of interest" description="Disordered" evidence="1">
    <location>
        <begin position="214"/>
        <end position="282"/>
    </location>
</feature>
<dbReference type="Pfam" id="PF06943">
    <property type="entry name" value="zf-LSD1"/>
    <property type="match status" value="1"/>
</dbReference>
<keyword evidence="4" id="KW-1185">Reference proteome</keyword>
<evidence type="ECO:0000313" key="3">
    <source>
        <dbReference type="EMBL" id="KAG6420626.1"/>
    </source>
</evidence>
<feature type="region of interest" description="Disordered" evidence="1">
    <location>
        <begin position="12"/>
        <end position="59"/>
    </location>
</feature>
<dbReference type="InterPro" id="IPR005735">
    <property type="entry name" value="Znf_LSD1"/>
</dbReference>
<sequence length="459" mass="50112">MVEEEEIAAAAVNAAEEVVVEEEDDDDDDDGPPPGFQCILTLQPPDYDDEEEEDGPPPGFDFVAPKPPQLLPSSVLLGKADCGVTLSLCKDCYILYINVMGAALDWHVAFVNNVVKLAKSSVRRFVTLDISDVKEESNEDLDEGPPPGWESVLLCQMPQPQTPPLHPPSTVSSSELCLGFFYQRQLTWNILDCEMGSKPKITEMDDEIHQSELEKMPTPGKSSPATPPTQQLLLSEQPSDAVKKEENKNDEKRPTPMPQPASPLQQLQSKPHSLTPVPKSSSSAHEVGQVNCGGCAVLLMYPHGAPAVQCSSCRFVTEIGAFQYSCGSSLIVVLGSVCEILLVSGRVFCKKGCDADGETWDECLGECDEICYKDPVLKDKQWSAYIDRSPGSVRYSEECFRACIAGCSYKFDIPAEKLKQVHSRPPKPAPEEKPRPPAAESRPPLVYVPCGDEVLNTSA</sequence>